<name>A0ABT6CM64_9SPHN</name>
<dbReference type="EMBL" id="JAROCY010000019">
    <property type="protein sequence ID" value="MDF8335009.1"/>
    <property type="molecule type" value="Genomic_DNA"/>
</dbReference>
<sequence>MALALAAAPIQWPAPRLERPETITLGAGPTVSRLDPGRDYILRMPAGVKRGSTVILGGRNVWVVGGQIAVPAEDKMRRAIYIKGATGTVHIEGVLITNPDGGEFDAIAIAAPAAVVQVERVRVEGLQGTQATFHSDVIQPWGGVRELRVDHLTATSAYQGLQLPDMHGASRTGPISLMHVNLRYTPPLREPFPGAGPNKGGFLLWTIHGRNCAMSTRLTLREVYIFQNRLRRPENAVWPPATSRLPCAVKLDDNKTRVLFPNLPVSGEVNLGEPPKGDFVPAGSVGVGYRGPSAVAMDDHGAPSGQETAAEGTPGMGDLIGYWSQQFFALVAKALRQLSA</sequence>
<accession>A0ABT6CM64</accession>
<proteinExistence type="predicted"/>
<dbReference type="RefSeq" id="WP_277279779.1">
    <property type="nucleotide sequence ID" value="NZ_JAROCY010000019.1"/>
</dbReference>
<reference evidence="1 2" key="1">
    <citation type="submission" date="2023-03" db="EMBL/GenBank/DDBJ databases">
        <title>Novosphingobium cyanobacteriorum sp. nov., isolated from a eutrophic reservoir during the Microcystis bloom period.</title>
        <authorList>
            <person name="Kang M."/>
            <person name="Le V."/>
            <person name="Ko S.-R."/>
            <person name="Lee S.-A."/>
            <person name="Ahn C.-Y."/>
        </authorList>
    </citation>
    <scope>NUCLEOTIDE SEQUENCE [LARGE SCALE GENOMIC DNA]</scope>
    <source>
        <strain evidence="1 2">HBC54</strain>
    </source>
</reference>
<gene>
    <name evidence="1" type="ORF">POM99_17510</name>
</gene>
<dbReference type="Proteomes" id="UP001222770">
    <property type="component" value="Unassembled WGS sequence"/>
</dbReference>
<organism evidence="1 2">
    <name type="scientific">Novosphingobium cyanobacteriorum</name>
    <dbReference type="NCBI Taxonomy" id="3024215"/>
    <lineage>
        <taxon>Bacteria</taxon>
        <taxon>Pseudomonadati</taxon>
        <taxon>Pseudomonadota</taxon>
        <taxon>Alphaproteobacteria</taxon>
        <taxon>Sphingomonadales</taxon>
        <taxon>Sphingomonadaceae</taxon>
        <taxon>Novosphingobium</taxon>
    </lineage>
</organism>
<evidence type="ECO:0000313" key="2">
    <source>
        <dbReference type="Proteomes" id="UP001222770"/>
    </source>
</evidence>
<comment type="caution">
    <text evidence="1">The sequence shown here is derived from an EMBL/GenBank/DDBJ whole genome shotgun (WGS) entry which is preliminary data.</text>
</comment>
<protein>
    <submittedName>
        <fullName evidence="1">Uncharacterized protein</fullName>
    </submittedName>
</protein>
<keyword evidence="2" id="KW-1185">Reference proteome</keyword>
<evidence type="ECO:0000313" key="1">
    <source>
        <dbReference type="EMBL" id="MDF8335009.1"/>
    </source>
</evidence>